<accession>A0A9D4UQ18</accession>
<keyword evidence="4" id="KW-1185">Reference proteome</keyword>
<protein>
    <recommendedName>
        <fullName evidence="5">Transmembrane protein</fullName>
    </recommendedName>
</protein>
<dbReference type="PANTHER" id="PTHR33512">
    <property type="entry name" value="PROTEIN, PUTATIVE (DUF1191)-RELATED"/>
    <property type="match status" value="1"/>
</dbReference>
<dbReference type="PANTHER" id="PTHR33512:SF14">
    <property type="entry name" value="EXPRESSED PROTEIN"/>
    <property type="match status" value="1"/>
</dbReference>
<sequence length="354" mass="38025">MSASSFRWALIEAFLCLSLLLASARPGSAYAISTHGMVLPSMQSGLTMADSLQASLHHTMKVFMEGPFHHTMRISDSDLQGRHALEQSFQRAAFEQFGSGKTGRIYNISVPSLPLGIVRAIRLRSGSFRRYGVIINEFTIPRGCKLQPVPKRILLVYAQLANTTLFQDLPQAFVLDSPVLSVLAYDAANLNATQPLESLNVSTGSKPITIQFAGSSVQKCASFDGGSTNVNYTDLVQGACEVTHFGAFALVSNAPVGGPPPIAAPVAVSPRLPTSRSNTWKIVVGSVVGGLALLVLLSLLAIGIASRRRKARFAKMEYQTDHGETLQTTTIGNSRVPAAGSTRTQSMIEREYTV</sequence>
<comment type="caution">
    <text evidence="3">The sequence shown here is derived from an EMBL/GenBank/DDBJ whole genome shotgun (WGS) entry which is preliminary data.</text>
</comment>
<name>A0A9D4UQ18_ADICA</name>
<keyword evidence="1" id="KW-0812">Transmembrane</keyword>
<dbReference type="GO" id="GO:0016020">
    <property type="term" value="C:membrane"/>
    <property type="evidence" value="ECO:0007669"/>
    <property type="project" value="TreeGrafter"/>
</dbReference>
<proteinExistence type="predicted"/>
<evidence type="ECO:0000256" key="2">
    <source>
        <dbReference type="SAM" id="SignalP"/>
    </source>
</evidence>
<feature type="chain" id="PRO_5039260050" description="Transmembrane protein" evidence="2">
    <location>
        <begin position="25"/>
        <end position="354"/>
    </location>
</feature>
<keyword evidence="2" id="KW-0732">Signal</keyword>
<reference evidence="3" key="1">
    <citation type="submission" date="2021-01" db="EMBL/GenBank/DDBJ databases">
        <title>Adiantum capillus-veneris genome.</title>
        <authorList>
            <person name="Fang Y."/>
            <person name="Liao Q."/>
        </authorList>
    </citation>
    <scope>NUCLEOTIDE SEQUENCE</scope>
    <source>
        <strain evidence="3">H3</strain>
        <tissue evidence="3">Leaf</tissue>
    </source>
</reference>
<evidence type="ECO:0008006" key="5">
    <source>
        <dbReference type="Google" id="ProtNLM"/>
    </source>
</evidence>
<dbReference type="Proteomes" id="UP000886520">
    <property type="component" value="Chromosome 13"/>
</dbReference>
<feature type="signal peptide" evidence="2">
    <location>
        <begin position="1"/>
        <end position="24"/>
    </location>
</feature>
<keyword evidence="1" id="KW-1133">Transmembrane helix</keyword>
<evidence type="ECO:0000256" key="1">
    <source>
        <dbReference type="SAM" id="Phobius"/>
    </source>
</evidence>
<evidence type="ECO:0000313" key="4">
    <source>
        <dbReference type="Proteomes" id="UP000886520"/>
    </source>
</evidence>
<dbReference type="AlphaFoldDB" id="A0A9D4UQ18"/>
<gene>
    <name evidence="3" type="ORF">GOP47_0014225</name>
</gene>
<keyword evidence="1" id="KW-0472">Membrane</keyword>
<feature type="transmembrane region" description="Helical" evidence="1">
    <location>
        <begin position="282"/>
        <end position="306"/>
    </location>
</feature>
<dbReference type="EMBL" id="JABFUD020000013">
    <property type="protein sequence ID" value="KAI5071974.1"/>
    <property type="molecule type" value="Genomic_DNA"/>
</dbReference>
<dbReference type="OrthoDB" id="1925347at2759"/>
<organism evidence="3 4">
    <name type="scientific">Adiantum capillus-veneris</name>
    <name type="common">Maidenhair fern</name>
    <dbReference type="NCBI Taxonomy" id="13818"/>
    <lineage>
        <taxon>Eukaryota</taxon>
        <taxon>Viridiplantae</taxon>
        <taxon>Streptophyta</taxon>
        <taxon>Embryophyta</taxon>
        <taxon>Tracheophyta</taxon>
        <taxon>Polypodiopsida</taxon>
        <taxon>Polypodiidae</taxon>
        <taxon>Polypodiales</taxon>
        <taxon>Pteridineae</taxon>
        <taxon>Pteridaceae</taxon>
        <taxon>Vittarioideae</taxon>
        <taxon>Adiantum</taxon>
    </lineage>
</organism>
<dbReference type="Pfam" id="PF06697">
    <property type="entry name" value="DUF1191"/>
    <property type="match status" value="1"/>
</dbReference>
<dbReference type="InterPro" id="IPR010605">
    <property type="entry name" value="DUF1191"/>
</dbReference>
<evidence type="ECO:0000313" key="3">
    <source>
        <dbReference type="EMBL" id="KAI5071974.1"/>
    </source>
</evidence>